<evidence type="ECO:0000256" key="5">
    <source>
        <dbReference type="SAM" id="MobiDB-lite"/>
    </source>
</evidence>
<evidence type="ECO:0000256" key="3">
    <source>
        <dbReference type="ARBA" id="ARBA00022473"/>
    </source>
</evidence>
<reference evidence="8" key="1">
    <citation type="journal article" date="2016" name="Proc. Natl. Acad. Sci. U.S.A.">
        <title>Chromosome-level assembly of Arabidopsis thaliana Ler reveals the extent of translocation and inversion polymorphisms.</title>
        <authorList>
            <person name="Zapata L."/>
            <person name="Ding J."/>
            <person name="Willing E.M."/>
            <person name="Hartwig B."/>
            <person name="Bezdan D."/>
            <person name="Jiao W.B."/>
            <person name="Patel V."/>
            <person name="Velikkakam James G."/>
            <person name="Koornneef M."/>
            <person name="Ossowski S."/>
            <person name="Schneeberger K."/>
        </authorList>
    </citation>
    <scope>NUCLEOTIDE SEQUENCE [LARGE SCALE GENOMIC DNA]</scope>
    <source>
        <strain evidence="8">cv. Landsberg erecta</strain>
    </source>
</reference>
<keyword evidence="3" id="KW-0217">Developmental protein</keyword>
<evidence type="ECO:0000256" key="2">
    <source>
        <dbReference type="ARBA" id="ARBA00007267"/>
    </source>
</evidence>
<proteinExistence type="inferred from homology"/>
<feature type="region of interest" description="Disordered" evidence="5">
    <location>
        <begin position="282"/>
        <end position="301"/>
    </location>
</feature>
<evidence type="ECO:0000313" key="8">
    <source>
        <dbReference type="Proteomes" id="UP000078284"/>
    </source>
</evidence>
<dbReference type="Proteomes" id="UP000078284">
    <property type="component" value="Chromosome 3"/>
</dbReference>
<dbReference type="GO" id="GO:0005634">
    <property type="term" value="C:nucleus"/>
    <property type="evidence" value="ECO:0007669"/>
    <property type="project" value="UniProtKB-SubCell"/>
</dbReference>
<comment type="similarity">
    <text evidence="2">Belongs to the lin-54 family.</text>
</comment>
<dbReference type="ExpressionAtlas" id="A0A178VK62">
    <property type="expression patterns" value="baseline and differential"/>
</dbReference>
<dbReference type="AlphaFoldDB" id="A0A178VK62"/>
<evidence type="ECO:0000259" key="6">
    <source>
        <dbReference type="PROSITE" id="PS51634"/>
    </source>
</evidence>
<dbReference type="SMART" id="SM01114">
    <property type="entry name" value="CXC"/>
    <property type="match status" value="2"/>
</dbReference>
<evidence type="ECO:0000256" key="1">
    <source>
        <dbReference type="ARBA" id="ARBA00004123"/>
    </source>
</evidence>
<dbReference type="GO" id="GO:0003700">
    <property type="term" value="F:DNA-binding transcription factor activity"/>
    <property type="evidence" value="ECO:0007669"/>
    <property type="project" value="InterPro"/>
</dbReference>
<dbReference type="InterPro" id="IPR005172">
    <property type="entry name" value="CRC"/>
</dbReference>
<organism evidence="7 8">
    <name type="scientific">Arabidopsis thaliana</name>
    <name type="common">Mouse-ear cress</name>
    <dbReference type="NCBI Taxonomy" id="3702"/>
    <lineage>
        <taxon>Eukaryota</taxon>
        <taxon>Viridiplantae</taxon>
        <taxon>Streptophyta</taxon>
        <taxon>Embryophyta</taxon>
        <taxon>Tracheophyta</taxon>
        <taxon>Spermatophyta</taxon>
        <taxon>Magnoliopsida</taxon>
        <taxon>eudicotyledons</taxon>
        <taxon>Gunneridae</taxon>
        <taxon>Pentapetalae</taxon>
        <taxon>rosids</taxon>
        <taxon>malvids</taxon>
        <taxon>Brassicales</taxon>
        <taxon>Brassicaceae</taxon>
        <taxon>Camelineae</taxon>
        <taxon>Arabidopsis</taxon>
    </lineage>
</organism>
<evidence type="ECO:0000313" key="7">
    <source>
        <dbReference type="EMBL" id="OAP06727.1"/>
    </source>
</evidence>
<feature type="domain" description="CRC" evidence="6">
    <location>
        <begin position="451"/>
        <end position="611"/>
    </location>
</feature>
<keyword evidence="4" id="KW-0539">Nucleus</keyword>
<evidence type="ECO:0000256" key="4">
    <source>
        <dbReference type="ARBA" id="ARBA00023242"/>
    </source>
</evidence>
<feature type="region of interest" description="Disordered" evidence="5">
    <location>
        <begin position="313"/>
        <end position="347"/>
    </location>
</feature>
<feature type="compositionally biased region" description="Polar residues" evidence="5">
    <location>
        <begin position="329"/>
        <end position="345"/>
    </location>
</feature>
<gene>
    <name evidence="7" type="ordered locus">AXX17_At3g04320</name>
</gene>
<comment type="subcellular location">
    <subcellularLocation>
        <location evidence="1">Nucleus</location>
    </subcellularLocation>
</comment>
<dbReference type="Pfam" id="PF03638">
    <property type="entry name" value="TCR"/>
    <property type="match status" value="2"/>
</dbReference>
<accession>A0A178VK62</accession>
<comment type="caution">
    <text evidence="7">The sequence shown here is derived from an EMBL/GenBank/DDBJ whole genome shotgun (WGS) entry which is preliminary data.</text>
</comment>
<dbReference type="InterPro" id="IPR044522">
    <property type="entry name" value="TSO1-like"/>
</dbReference>
<dbReference type="EMBL" id="LUHQ01000003">
    <property type="protein sequence ID" value="OAP06727.1"/>
    <property type="molecule type" value="Genomic_DNA"/>
</dbReference>
<dbReference type="InterPro" id="IPR033467">
    <property type="entry name" value="Tesmin/TSO1-like_CXC"/>
</dbReference>
<dbReference type="PANTHER" id="PTHR46159">
    <property type="entry name" value="PROTEIN TESMIN/TSO1-LIKE CXC 2"/>
    <property type="match status" value="1"/>
</dbReference>
<dbReference type="PROSITE" id="PS51634">
    <property type="entry name" value="CRC"/>
    <property type="match status" value="1"/>
</dbReference>
<name>A0A178VK62_ARATH</name>
<protein>
    <recommendedName>
        <fullName evidence="6">CRC domain-containing protein</fullName>
    </recommendedName>
</protein>
<sequence length="674" mass="75089">MDTPDKNRISAVSFCNFEDSPVFQYINDLSPIEPVKPGRPENILHSLVFTSPSSSSSLFCSPQLNSYRDSRFFIKRHRSLDLSSPVVLIGETLKNSPDALWEEKLKCRPEKLENVSEPKPFKEQISLAIELANSLKHGRDGCDIQMVSCDEVPMDADDEIGSGGGSRELSDELCRQSFDPLDFDADSDGVLHTDEMEAESGFGKEVIMFDVADIQNYEQQIPRTTDPRFYSLASEPQQFSIYCNNSNYVEEREGSCSVQVAAGAPDINLSCSSKVAAIDSTAEAEDKEDKDLQPSGKQRSVRRRCLTFDMGGSHKRIPLRDSTNDLPLDSTSINKAPSPQNCLDTSKQDTDEILPIPRTIGLHLNGFVNPSVSSGRKKKKIKDGQAFPSTTFHYNIEDEFSTPVSTKRDLVVFSDVKIMEPPERSVEGECFDQLMAMENRQLSQGLDELGSCKRCKCRKSQCLKLCCSVSLKVQHCQLLCCVEHRHQPVVNYIFISLLYRYCECFSAGLFCGEPCSCQNCFNKPIHEDLVMKSREVIKARNPLAFAPKVVSTSDTVIDLWVENSKTPASARHKRGCNCRKSGCSKKYCECFMMGVGCSSNCRCMGCKNTFGHTNEQCAGDSDVVTINDEAKHYGDHGDASRQNEEILTSERNRLLLPGSVAFRSLTSLSNLSEL</sequence>
<dbReference type="PANTHER" id="PTHR46159:SF12">
    <property type="entry name" value="PROTEIN TESMIN_TSO1-LIKE CXC 3-RELATED"/>
    <property type="match status" value="1"/>
</dbReference>